<feature type="region of interest" description="Disordered" evidence="1">
    <location>
        <begin position="59"/>
        <end position="84"/>
    </location>
</feature>
<evidence type="ECO:0000313" key="3">
    <source>
        <dbReference type="Proteomes" id="UP000298030"/>
    </source>
</evidence>
<keyword evidence="3" id="KW-1185">Reference proteome</keyword>
<organism evidence="2 3">
    <name type="scientific">Coprinellus micaceus</name>
    <name type="common">Glistening ink-cap mushroom</name>
    <name type="synonym">Coprinus micaceus</name>
    <dbReference type="NCBI Taxonomy" id="71717"/>
    <lineage>
        <taxon>Eukaryota</taxon>
        <taxon>Fungi</taxon>
        <taxon>Dikarya</taxon>
        <taxon>Basidiomycota</taxon>
        <taxon>Agaricomycotina</taxon>
        <taxon>Agaricomycetes</taxon>
        <taxon>Agaricomycetidae</taxon>
        <taxon>Agaricales</taxon>
        <taxon>Agaricineae</taxon>
        <taxon>Psathyrellaceae</taxon>
        <taxon>Coprinellus</taxon>
    </lineage>
</organism>
<proteinExistence type="predicted"/>
<evidence type="ECO:0000256" key="1">
    <source>
        <dbReference type="SAM" id="MobiDB-lite"/>
    </source>
</evidence>
<sequence>MGVPRRSVRWVSPLPLPLALPCGPSRFTLTLALQGPGRQSLYLSAPSTLRINTRGVRVRVSNSNSSSRPSPQQHPNPQQHPKSQTILASETALRPLNRSDIRRPTAVTAAWAACRDVSPPAPGWWQVSLLLLWEQRKWWWWREEEGPEAAFEPEPDVDGAVEVEAAVPAVEVAVPGVLEDAAGRFLCCGFHLLPSFPFPIVPFPRVEGRGATAQRRRKDAPHLDPASPVPSFLFNKQQPPLAAPSTLLWLLAYFTLNLTSRYKQLVLNRSPSPTPSPPSTHSAGIGSAFVLHWPSFASSPDASSAVSPGDDAKPASAAPTHP</sequence>
<dbReference type="AlphaFoldDB" id="A0A4Y7SE71"/>
<feature type="region of interest" description="Disordered" evidence="1">
    <location>
        <begin position="298"/>
        <end position="322"/>
    </location>
</feature>
<evidence type="ECO:0000313" key="2">
    <source>
        <dbReference type="EMBL" id="TEB20110.1"/>
    </source>
</evidence>
<comment type="caution">
    <text evidence="2">The sequence shown here is derived from an EMBL/GenBank/DDBJ whole genome shotgun (WGS) entry which is preliminary data.</text>
</comment>
<gene>
    <name evidence="2" type="ORF">FA13DRAFT_1801351</name>
</gene>
<dbReference type="Proteomes" id="UP000298030">
    <property type="component" value="Unassembled WGS sequence"/>
</dbReference>
<dbReference type="EMBL" id="QPFP01000155">
    <property type="protein sequence ID" value="TEB20110.1"/>
    <property type="molecule type" value="Genomic_DNA"/>
</dbReference>
<accession>A0A4Y7SE71</accession>
<feature type="compositionally biased region" description="Low complexity" evidence="1">
    <location>
        <begin position="298"/>
        <end position="309"/>
    </location>
</feature>
<name>A0A4Y7SE71_COPMI</name>
<protein>
    <submittedName>
        <fullName evidence="2">Uncharacterized protein</fullName>
    </submittedName>
</protein>
<reference evidence="2 3" key="1">
    <citation type="journal article" date="2019" name="Nat. Ecol. Evol.">
        <title>Megaphylogeny resolves global patterns of mushroom evolution.</title>
        <authorList>
            <person name="Varga T."/>
            <person name="Krizsan K."/>
            <person name="Foldi C."/>
            <person name="Dima B."/>
            <person name="Sanchez-Garcia M."/>
            <person name="Sanchez-Ramirez S."/>
            <person name="Szollosi G.J."/>
            <person name="Szarkandi J.G."/>
            <person name="Papp V."/>
            <person name="Albert L."/>
            <person name="Andreopoulos W."/>
            <person name="Angelini C."/>
            <person name="Antonin V."/>
            <person name="Barry K.W."/>
            <person name="Bougher N.L."/>
            <person name="Buchanan P."/>
            <person name="Buyck B."/>
            <person name="Bense V."/>
            <person name="Catcheside P."/>
            <person name="Chovatia M."/>
            <person name="Cooper J."/>
            <person name="Damon W."/>
            <person name="Desjardin D."/>
            <person name="Finy P."/>
            <person name="Geml J."/>
            <person name="Haridas S."/>
            <person name="Hughes K."/>
            <person name="Justo A."/>
            <person name="Karasinski D."/>
            <person name="Kautmanova I."/>
            <person name="Kiss B."/>
            <person name="Kocsube S."/>
            <person name="Kotiranta H."/>
            <person name="LaButti K.M."/>
            <person name="Lechner B.E."/>
            <person name="Liimatainen K."/>
            <person name="Lipzen A."/>
            <person name="Lukacs Z."/>
            <person name="Mihaltcheva S."/>
            <person name="Morgado L.N."/>
            <person name="Niskanen T."/>
            <person name="Noordeloos M.E."/>
            <person name="Ohm R.A."/>
            <person name="Ortiz-Santana B."/>
            <person name="Ovrebo C."/>
            <person name="Racz N."/>
            <person name="Riley R."/>
            <person name="Savchenko A."/>
            <person name="Shiryaev A."/>
            <person name="Soop K."/>
            <person name="Spirin V."/>
            <person name="Szebenyi C."/>
            <person name="Tomsovsky M."/>
            <person name="Tulloss R.E."/>
            <person name="Uehling J."/>
            <person name="Grigoriev I.V."/>
            <person name="Vagvolgyi C."/>
            <person name="Papp T."/>
            <person name="Martin F.M."/>
            <person name="Miettinen O."/>
            <person name="Hibbett D.S."/>
            <person name="Nagy L.G."/>
        </authorList>
    </citation>
    <scope>NUCLEOTIDE SEQUENCE [LARGE SCALE GENOMIC DNA]</scope>
    <source>
        <strain evidence="2 3">FP101781</strain>
    </source>
</reference>